<organism evidence="1 2">
    <name type="scientific">Bacillus phage SP-15</name>
    <dbReference type="NCBI Taxonomy" id="1792032"/>
    <lineage>
        <taxon>Viruses</taxon>
        <taxon>Duplodnaviria</taxon>
        <taxon>Heunggongvirae</taxon>
        <taxon>Uroviricota</taxon>
        <taxon>Caudoviricetes</taxon>
        <taxon>Thornevirus</taxon>
        <taxon>Thornevirus SP15</taxon>
    </lineage>
</organism>
<dbReference type="Proteomes" id="UP000203261">
    <property type="component" value="Segment"/>
</dbReference>
<gene>
    <name evidence="1" type="ORF">SP15_290</name>
</gene>
<evidence type="ECO:0000313" key="1">
    <source>
        <dbReference type="EMBL" id="AMM45098.1"/>
    </source>
</evidence>
<reference evidence="1 2" key="1">
    <citation type="submission" date="2015-08" db="EMBL/GenBank/DDBJ databases">
        <authorList>
            <person name="Babu N.S."/>
            <person name="Beckwith C.J."/>
            <person name="Beseler K.G."/>
            <person name="Brison A."/>
            <person name="Carone J.V."/>
            <person name="Caskin T.P."/>
            <person name="Diamond M."/>
            <person name="Durham M.E."/>
            <person name="Foxe J.M."/>
            <person name="Go M."/>
            <person name="Henderson B.A."/>
            <person name="Jones I.B."/>
            <person name="McGettigan J.A."/>
            <person name="Micheletti S.J."/>
            <person name="Nasrallah M.E."/>
            <person name="Ortiz D."/>
            <person name="Piller C.R."/>
            <person name="Privatt S.R."/>
            <person name="Schneider S.L."/>
            <person name="Sharp S."/>
            <person name="Smith T.C."/>
            <person name="Stanton J.D."/>
            <person name="Ullery H.E."/>
            <person name="Wilson R.J."/>
            <person name="Serrano M.G."/>
            <person name="Buck G."/>
            <person name="Lee V."/>
            <person name="Wang Y."/>
            <person name="Carvalho R."/>
            <person name="Voegtly L."/>
            <person name="Shi R."/>
            <person name="Duckworth R."/>
            <person name="Johnson A."/>
            <person name="Loviza R."/>
            <person name="Walstead R."/>
            <person name="Shah Z."/>
            <person name="Kiflezghi M."/>
            <person name="Wade K."/>
            <person name="Ball S.L."/>
            <person name="Bradley K.W."/>
            <person name="Asai D.J."/>
            <person name="Bowman C.A."/>
            <person name="Russell D.A."/>
            <person name="Pope W.H."/>
            <person name="Jacobs-Sera D."/>
            <person name="Hendrix R.W."/>
            <person name="Hatfull G.F."/>
        </authorList>
    </citation>
    <scope>NUCLEOTIDE SEQUENCE [LARGE SCALE GENOMIC DNA]</scope>
</reference>
<sequence length="122" mass="14507">MTRRLLLVEKKIGLTSSQVAEVVSDKIIDIARNDWESYIDEDGDIKIDEQCIFEEAFNKHIEYLDVKLSEYEYDTLYDAVYDLIENKTYDTAYEEIEEIAKDVQLYHRDPLKYHGLNQKDFL</sequence>
<dbReference type="RefSeq" id="YP_009302687.1">
    <property type="nucleotide sequence ID" value="NC_031245.1"/>
</dbReference>
<keyword evidence="2" id="KW-1185">Reference proteome</keyword>
<accession>A0A127AWQ6</accession>
<dbReference type="KEGG" id="vg:29125466"/>
<name>A0A127AWQ6_9CAUD</name>
<protein>
    <submittedName>
        <fullName evidence="1">Uncharacterized protein</fullName>
    </submittedName>
</protein>
<evidence type="ECO:0000313" key="2">
    <source>
        <dbReference type="Proteomes" id="UP000203261"/>
    </source>
</evidence>
<proteinExistence type="predicted"/>
<dbReference type="GeneID" id="29125466"/>
<dbReference type="EMBL" id="KT624200">
    <property type="protein sequence ID" value="AMM45098.1"/>
    <property type="molecule type" value="Genomic_DNA"/>
</dbReference>